<reference evidence="2 3" key="1">
    <citation type="journal article" date="2018" name="ISME J.">
        <title>Endosymbiont genomes yield clues of tubeworm success.</title>
        <authorList>
            <person name="Li Y."/>
            <person name="Liles M.R."/>
            <person name="Halanych K.M."/>
        </authorList>
    </citation>
    <scope>NUCLEOTIDE SEQUENCE [LARGE SCALE GENOMIC DNA]</scope>
    <source>
        <strain evidence="2">A1462</strain>
    </source>
</reference>
<name>A0A370DPZ0_9GAMM</name>
<protein>
    <recommendedName>
        <fullName evidence="1">DUF5619 domain-containing protein</fullName>
    </recommendedName>
</protein>
<dbReference type="EMBL" id="QFXE01000007">
    <property type="protein sequence ID" value="RDH86998.1"/>
    <property type="molecule type" value="Genomic_DNA"/>
</dbReference>
<dbReference type="Pfam" id="PF18505">
    <property type="entry name" value="DUF5619"/>
    <property type="match status" value="1"/>
</dbReference>
<sequence length="114" mass="13028">MQDKQSGLDLSCPVSGPADMSGIHVIEFITEKPLKDYLEAMRVADSLAGKRYSDYMLISWYDRDRDFESPQHSSECHQDSAVPGYVDYGIHHGAKLKVDFEQGRFVFFYMPVDL</sequence>
<accession>A0A370DPZ0</accession>
<keyword evidence="3" id="KW-1185">Reference proteome</keyword>
<dbReference type="AlphaFoldDB" id="A0A370DPZ0"/>
<dbReference type="Proteomes" id="UP000254771">
    <property type="component" value="Unassembled WGS sequence"/>
</dbReference>
<organism evidence="2 3">
    <name type="scientific">endosymbiont of Escarpia spicata</name>
    <dbReference type="NCBI Taxonomy" id="2200908"/>
    <lineage>
        <taxon>Bacteria</taxon>
        <taxon>Pseudomonadati</taxon>
        <taxon>Pseudomonadota</taxon>
        <taxon>Gammaproteobacteria</taxon>
        <taxon>sulfur-oxidizing symbionts</taxon>
    </lineage>
</organism>
<dbReference type="Gene3D" id="3.30.1490.340">
    <property type="match status" value="1"/>
</dbReference>
<evidence type="ECO:0000259" key="1">
    <source>
        <dbReference type="Pfam" id="PF18505"/>
    </source>
</evidence>
<comment type="caution">
    <text evidence="2">The sequence shown here is derived from an EMBL/GenBank/DDBJ whole genome shotgun (WGS) entry which is preliminary data.</text>
</comment>
<evidence type="ECO:0000313" key="3">
    <source>
        <dbReference type="Proteomes" id="UP000254771"/>
    </source>
</evidence>
<gene>
    <name evidence="2" type="ORF">DIZ78_05745</name>
</gene>
<evidence type="ECO:0000313" key="2">
    <source>
        <dbReference type="EMBL" id="RDH86998.1"/>
    </source>
</evidence>
<dbReference type="InterPro" id="IPR041145">
    <property type="entry name" value="DUF5619"/>
</dbReference>
<feature type="domain" description="DUF5619" evidence="1">
    <location>
        <begin position="26"/>
        <end position="109"/>
    </location>
</feature>
<proteinExistence type="predicted"/>